<dbReference type="GO" id="GO:0043952">
    <property type="term" value="P:protein transport by the Sec complex"/>
    <property type="evidence" value="ECO:0007669"/>
    <property type="project" value="UniProtKB-UniRule"/>
</dbReference>
<dbReference type="PANTHER" id="PTHR33910">
    <property type="entry name" value="PROTEIN TRANSLOCASE SUBUNIT SECE"/>
    <property type="match status" value="1"/>
</dbReference>
<comment type="subcellular location">
    <subcellularLocation>
        <location evidence="1">Membrane</location>
    </subcellularLocation>
</comment>
<dbReference type="InterPro" id="IPR038379">
    <property type="entry name" value="SecE_sf"/>
</dbReference>
<dbReference type="GO" id="GO:0005886">
    <property type="term" value="C:plasma membrane"/>
    <property type="evidence" value="ECO:0007669"/>
    <property type="project" value="UniProtKB-UniRule"/>
</dbReference>
<dbReference type="Pfam" id="PF00584">
    <property type="entry name" value="SecE"/>
    <property type="match status" value="1"/>
</dbReference>
<dbReference type="GO" id="GO:0006605">
    <property type="term" value="P:protein targeting"/>
    <property type="evidence" value="ECO:0007669"/>
    <property type="project" value="UniProtKB-UniRule"/>
</dbReference>
<keyword evidence="4 9" id="KW-0812">Transmembrane</keyword>
<evidence type="ECO:0000256" key="8">
    <source>
        <dbReference type="ARBA" id="ARBA00023136"/>
    </source>
</evidence>
<dbReference type="Proteomes" id="UP001161422">
    <property type="component" value="Unassembled WGS sequence"/>
</dbReference>
<evidence type="ECO:0000256" key="3">
    <source>
        <dbReference type="ARBA" id="ARBA00022475"/>
    </source>
</evidence>
<reference evidence="10" key="1">
    <citation type="journal article" date="2014" name="Int. J. Syst. Evol. Microbiol.">
        <title>Complete genome sequence of Corynebacterium casei LMG S-19264T (=DSM 44701T), isolated from a smear-ripened cheese.</title>
        <authorList>
            <consortium name="US DOE Joint Genome Institute (JGI-PGF)"/>
            <person name="Walter F."/>
            <person name="Albersmeier A."/>
            <person name="Kalinowski J."/>
            <person name="Ruckert C."/>
        </authorList>
    </citation>
    <scope>NUCLEOTIDE SEQUENCE</scope>
    <source>
        <strain evidence="10">NBRC 101628</strain>
    </source>
</reference>
<dbReference type="PROSITE" id="PS01067">
    <property type="entry name" value="SECE_SEC61G"/>
    <property type="match status" value="1"/>
</dbReference>
<protein>
    <recommendedName>
        <fullName evidence="9">Protein translocase subunit SecE</fullName>
    </recommendedName>
</protein>
<dbReference type="PRINTS" id="PR01650">
    <property type="entry name" value="SECETRNLCASE"/>
</dbReference>
<evidence type="ECO:0000256" key="5">
    <source>
        <dbReference type="ARBA" id="ARBA00022927"/>
    </source>
</evidence>
<keyword evidence="2 9" id="KW-0813">Transport</keyword>
<organism evidence="10 11">
    <name type="scientific">Paraferrimonas sedimenticola</name>
    <dbReference type="NCBI Taxonomy" id="375674"/>
    <lineage>
        <taxon>Bacteria</taxon>
        <taxon>Pseudomonadati</taxon>
        <taxon>Pseudomonadota</taxon>
        <taxon>Gammaproteobacteria</taxon>
        <taxon>Alteromonadales</taxon>
        <taxon>Ferrimonadaceae</taxon>
        <taxon>Paraferrimonas</taxon>
    </lineage>
</organism>
<dbReference type="NCBIfam" id="TIGR00964">
    <property type="entry name" value="secE_bact"/>
    <property type="match status" value="1"/>
</dbReference>
<comment type="subunit">
    <text evidence="9">Component of the Sec protein translocase complex. Heterotrimer consisting of SecY, SecE and SecG subunits. The heterotrimers can form oligomers, although 1 heterotrimer is thought to be able to translocate proteins. Interacts with the ribosome. Interacts with SecDF, and other proteins may be involved. Interacts with SecA.</text>
</comment>
<dbReference type="PANTHER" id="PTHR33910:SF1">
    <property type="entry name" value="PROTEIN TRANSLOCASE SUBUNIT SECE"/>
    <property type="match status" value="1"/>
</dbReference>
<evidence type="ECO:0000256" key="7">
    <source>
        <dbReference type="ARBA" id="ARBA00023010"/>
    </source>
</evidence>
<name>A0AA37RYZ4_9GAMM</name>
<dbReference type="InterPro" id="IPR005807">
    <property type="entry name" value="SecE_bac"/>
</dbReference>
<keyword evidence="3 9" id="KW-1003">Cell membrane</keyword>
<comment type="function">
    <text evidence="9">Essential subunit of the Sec protein translocation channel SecYEG. Clamps together the 2 halves of SecY. May contact the channel plug during translocation.</text>
</comment>
<feature type="transmembrane region" description="Helical" evidence="9">
    <location>
        <begin position="56"/>
        <end position="77"/>
    </location>
</feature>
<keyword evidence="6 9" id="KW-1133">Transmembrane helix</keyword>
<comment type="similarity">
    <text evidence="9">Belongs to the SecE/SEC61-gamma family.</text>
</comment>
<comment type="caution">
    <text evidence="10">The sequence shown here is derived from an EMBL/GenBank/DDBJ whole genome shotgun (WGS) entry which is preliminary data.</text>
</comment>
<evidence type="ECO:0000256" key="9">
    <source>
        <dbReference type="HAMAP-Rule" id="MF_00422"/>
    </source>
</evidence>
<evidence type="ECO:0000256" key="1">
    <source>
        <dbReference type="ARBA" id="ARBA00004370"/>
    </source>
</evidence>
<dbReference type="HAMAP" id="MF_00422">
    <property type="entry name" value="SecE"/>
    <property type="match status" value="1"/>
</dbReference>
<feature type="transmembrane region" description="Helical" evidence="9">
    <location>
        <begin position="7"/>
        <end position="26"/>
    </location>
</feature>
<dbReference type="GO" id="GO:0009306">
    <property type="term" value="P:protein secretion"/>
    <property type="evidence" value="ECO:0007669"/>
    <property type="project" value="UniProtKB-UniRule"/>
</dbReference>
<dbReference type="GO" id="GO:0065002">
    <property type="term" value="P:intracellular protein transmembrane transport"/>
    <property type="evidence" value="ECO:0007669"/>
    <property type="project" value="UniProtKB-UniRule"/>
</dbReference>
<evidence type="ECO:0000313" key="11">
    <source>
        <dbReference type="Proteomes" id="UP001161422"/>
    </source>
</evidence>
<evidence type="ECO:0000256" key="4">
    <source>
        <dbReference type="ARBA" id="ARBA00022692"/>
    </source>
</evidence>
<gene>
    <name evidence="9" type="primary">secE</name>
    <name evidence="10" type="ORF">GCM10007895_30630</name>
</gene>
<dbReference type="EMBL" id="BSNC01000010">
    <property type="protein sequence ID" value="GLP97756.1"/>
    <property type="molecule type" value="Genomic_DNA"/>
</dbReference>
<accession>A0AA37RYZ4</accession>
<reference evidence="10" key="2">
    <citation type="submission" date="2023-01" db="EMBL/GenBank/DDBJ databases">
        <title>Draft genome sequence of Paraferrimonas sedimenticola strain NBRC 101628.</title>
        <authorList>
            <person name="Sun Q."/>
            <person name="Mori K."/>
        </authorList>
    </citation>
    <scope>NUCLEOTIDE SEQUENCE</scope>
    <source>
        <strain evidence="10">NBRC 101628</strain>
    </source>
</reference>
<evidence type="ECO:0000313" key="10">
    <source>
        <dbReference type="EMBL" id="GLP97756.1"/>
    </source>
</evidence>
<comment type="caution">
    <text evidence="9">Lacks conserved residue(s) required for the propagation of feature annotation.</text>
</comment>
<proteinExistence type="inferred from homology"/>
<keyword evidence="8 9" id="KW-0472">Membrane</keyword>
<keyword evidence="7 9" id="KW-0811">Translocation</keyword>
<evidence type="ECO:0000256" key="6">
    <source>
        <dbReference type="ARBA" id="ARBA00022989"/>
    </source>
</evidence>
<sequence length="91" mass="10021">MYQDVSVLYRAIGIVVAFAIAAFVALQTQKGQTAWAFAKESRLEIRKVVWPTRQEALNTTFIVLAATGVLALILWGLDAILVRIVNFITGV</sequence>
<dbReference type="NCBIfam" id="NF004372">
    <property type="entry name" value="PRK05740.1-2"/>
    <property type="match status" value="1"/>
</dbReference>
<dbReference type="Gene3D" id="1.20.5.1030">
    <property type="entry name" value="Preprotein translocase secy subunit"/>
    <property type="match status" value="1"/>
</dbReference>
<keyword evidence="5 9" id="KW-0653">Protein transport</keyword>
<dbReference type="AlphaFoldDB" id="A0AA37RYZ4"/>
<evidence type="ECO:0000256" key="2">
    <source>
        <dbReference type="ARBA" id="ARBA00022448"/>
    </source>
</evidence>
<keyword evidence="11" id="KW-1185">Reference proteome</keyword>
<dbReference type="GO" id="GO:0008320">
    <property type="term" value="F:protein transmembrane transporter activity"/>
    <property type="evidence" value="ECO:0007669"/>
    <property type="project" value="UniProtKB-UniRule"/>
</dbReference>
<dbReference type="InterPro" id="IPR001901">
    <property type="entry name" value="Translocase_SecE/Sec61-g"/>
</dbReference>